<proteinExistence type="predicted"/>
<evidence type="ECO:0000256" key="1">
    <source>
        <dbReference type="SAM" id="MobiDB-lite"/>
    </source>
</evidence>
<feature type="region of interest" description="Disordered" evidence="1">
    <location>
        <begin position="669"/>
        <end position="701"/>
    </location>
</feature>
<sequence length="701" mass="81005">MEQYPVYSLKLSDVKLTDHPLDDYQRLYFSTLAADPAVATVEDNIIDLNIRRVQYKSNIAPSFVNPGILFNSKHTPPNPSPGANNNNNILHCFEYQLPDLSYNPNHPQFNENEKGFSPADIQNHALKHQLQPQQTSNQILFGNIISNSNSTATATTATSKKQHQDIDSLTKNQQFKLQKIGYTLHSNDKLINKNNCILWCHNNGYTFLTGIWRLYQDVMRGLINLPRNNYKGNDQWQNVCQLEFDYILNHAFYESLHLNDFQNSKQRKNSNTGKPAKKRSKSHPTIYSNANFRNPHTEFAENFNKKRRRSTTIINAQTTNAASASETNETNPSSYSDLHWNNMSPDLQKFITESFKKDLIINKHCNEQDLKDLNLSNLIQRIRGGYIKIQGTWLPLEIARLLSLRFCFPIRYFLVPIFGPTFPQQCEEWHKLMQNNINLLIEHSNSIPISAPQPQPPIFNDDINKRKRQQSVKRRKTTKQSPEHEPLKESLSPTSTSTLETIASPPHIQQLRPHSLSWSAADSMARTYQKGPLPPLSSVIQGLSSESQQPQPQQSYYSYSYYDQTTTDQSTLPRRLPELQNPDPSVQTLTKLTSLYNTGGHRYSYPNNYYIRQQQQQQPYPPPQTHSHPHPQLHPQQPQPHLTQEHIDYYNMQLHHQQQLDQQKRFAGTVNFRMNSFAKQPPQPPPYNNSNTGTNEQEPRF</sequence>
<dbReference type="InterPro" id="IPR051642">
    <property type="entry name" value="SWI6-like"/>
</dbReference>
<gene>
    <name evidence="3" type="primary">NCAS0G03920</name>
    <name evidence="3" type="ordered locus">NCAS_0G03920</name>
</gene>
<dbReference type="InterPro" id="IPR036887">
    <property type="entry name" value="HTH_APSES_sf"/>
</dbReference>
<dbReference type="InParanoid" id="G0VHH3"/>
<dbReference type="RefSeq" id="XP_003677631.1">
    <property type="nucleotide sequence ID" value="XM_003677583.1"/>
</dbReference>
<dbReference type="GO" id="GO:0030907">
    <property type="term" value="C:MBF transcription complex"/>
    <property type="evidence" value="ECO:0007669"/>
    <property type="project" value="TreeGrafter"/>
</dbReference>
<evidence type="ECO:0000313" key="3">
    <source>
        <dbReference type="EMBL" id="CCC71279.1"/>
    </source>
</evidence>
<feature type="compositionally biased region" description="Basic residues" evidence="1">
    <location>
        <begin position="465"/>
        <end position="478"/>
    </location>
</feature>
<feature type="compositionally biased region" description="Polar residues" evidence="1">
    <location>
        <begin position="688"/>
        <end position="701"/>
    </location>
</feature>
<reference key="2">
    <citation type="submission" date="2011-08" db="EMBL/GenBank/DDBJ databases">
        <title>Genome sequence of Naumovozyma castellii.</title>
        <authorList>
            <person name="Gordon J.L."/>
            <person name="Armisen D."/>
            <person name="Proux-Wera E."/>
            <person name="OhEigeartaigh S.S."/>
            <person name="Byrne K.P."/>
            <person name="Wolfe K.H."/>
        </authorList>
    </citation>
    <scope>NUCLEOTIDE SEQUENCE</scope>
    <source>
        <strain>Type strain:CBS 4309</strain>
    </source>
</reference>
<reference evidence="3 4" key="1">
    <citation type="journal article" date="2011" name="Proc. Natl. Acad. Sci. U.S.A.">
        <title>Evolutionary erosion of yeast sex chromosomes by mating-type switching accidents.</title>
        <authorList>
            <person name="Gordon J.L."/>
            <person name="Armisen D."/>
            <person name="Proux-Wera E."/>
            <person name="Oheigeartaigh S.S."/>
            <person name="Byrne K.P."/>
            <person name="Wolfe K.H."/>
        </authorList>
    </citation>
    <scope>NUCLEOTIDE SEQUENCE [LARGE SCALE GENOMIC DNA]</scope>
    <source>
        <strain evidence="4">ATCC 76901 / BCRC 22586 / CBS 4309 / NBRC 1992 / NRRL Y-12630</strain>
    </source>
</reference>
<dbReference type="AlphaFoldDB" id="G0VHH3"/>
<feature type="region of interest" description="Disordered" evidence="1">
    <location>
        <begin position="263"/>
        <end position="291"/>
    </location>
</feature>
<feature type="compositionally biased region" description="Polar residues" evidence="1">
    <location>
        <begin position="263"/>
        <end position="273"/>
    </location>
</feature>
<organism evidence="3 4">
    <name type="scientific">Naumovozyma castellii</name>
    <name type="common">Yeast</name>
    <name type="synonym">Saccharomyces castellii</name>
    <dbReference type="NCBI Taxonomy" id="27288"/>
    <lineage>
        <taxon>Eukaryota</taxon>
        <taxon>Fungi</taxon>
        <taxon>Dikarya</taxon>
        <taxon>Ascomycota</taxon>
        <taxon>Saccharomycotina</taxon>
        <taxon>Saccharomycetes</taxon>
        <taxon>Saccharomycetales</taxon>
        <taxon>Saccharomycetaceae</taxon>
        <taxon>Naumovozyma</taxon>
    </lineage>
</organism>
<evidence type="ECO:0000259" key="2">
    <source>
        <dbReference type="PROSITE" id="PS51299"/>
    </source>
</evidence>
<feature type="domain" description="HTH APSES-type" evidence="2">
    <location>
        <begin position="317"/>
        <end position="429"/>
    </location>
</feature>
<dbReference type="Gene3D" id="3.10.260.10">
    <property type="entry name" value="Transcription regulator HTH, APSES-type DNA-binding domain"/>
    <property type="match status" value="1"/>
</dbReference>
<dbReference type="GO" id="GO:0033309">
    <property type="term" value="C:SBF transcription complex"/>
    <property type="evidence" value="ECO:0007669"/>
    <property type="project" value="TreeGrafter"/>
</dbReference>
<name>G0VHH3_NAUCA</name>
<dbReference type="PANTHER" id="PTHR43828">
    <property type="entry name" value="ASPARAGINASE"/>
    <property type="match status" value="1"/>
</dbReference>
<dbReference type="GO" id="GO:0000981">
    <property type="term" value="F:DNA-binding transcription factor activity, RNA polymerase II-specific"/>
    <property type="evidence" value="ECO:0007669"/>
    <property type="project" value="UniProtKB-ARBA"/>
</dbReference>
<dbReference type="EMBL" id="HE576758">
    <property type="protein sequence ID" value="CCC71279.1"/>
    <property type="molecule type" value="Genomic_DNA"/>
</dbReference>
<accession>G0VHH3</accession>
<feature type="region of interest" description="Disordered" evidence="1">
    <location>
        <begin position="451"/>
        <end position="499"/>
    </location>
</feature>
<dbReference type="OrthoDB" id="5562739at2759"/>
<dbReference type="PROSITE" id="PS51299">
    <property type="entry name" value="HTH_APSES"/>
    <property type="match status" value="1"/>
</dbReference>
<evidence type="ECO:0000313" key="4">
    <source>
        <dbReference type="Proteomes" id="UP000001640"/>
    </source>
</evidence>
<dbReference type="KEGG" id="ncs:NCAS_0G03920"/>
<dbReference type="InterPro" id="IPR003163">
    <property type="entry name" value="Tscrpt_reg_HTH_APSES-type"/>
</dbReference>
<protein>
    <recommendedName>
        <fullName evidence="2">HTH APSES-type domain-containing protein</fullName>
    </recommendedName>
</protein>
<dbReference type="PANTHER" id="PTHR43828:SF5">
    <property type="entry name" value="TRANSCRIPTIONAL REPRESSOR XBP1"/>
    <property type="match status" value="1"/>
</dbReference>
<feature type="region of interest" description="Disordered" evidence="1">
    <location>
        <begin position="527"/>
        <end position="586"/>
    </location>
</feature>
<dbReference type="Proteomes" id="UP000001640">
    <property type="component" value="Chromosome 7"/>
</dbReference>
<dbReference type="GO" id="GO:0003677">
    <property type="term" value="F:DNA binding"/>
    <property type="evidence" value="ECO:0007669"/>
    <property type="project" value="InterPro"/>
</dbReference>
<feature type="region of interest" description="Disordered" evidence="1">
    <location>
        <begin position="614"/>
        <end position="641"/>
    </location>
</feature>
<feature type="compositionally biased region" description="Low complexity" evidence="1">
    <location>
        <begin position="489"/>
        <end position="499"/>
    </location>
</feature>
<feature type="compositionally biased region" description="Low complexity" evidence="1">
    <location>
        <begin position="544"/>
        <end position="571"/>
    </location>
</feature>
<dbReference type="GeneID" id="96904944"/>
<keyword evidence="4" id="KW-1185">Reference proteome</keyword>
<dbReference type="HOGENOM" id="CLU_451446_0_0_1"/>
<dbReference type="SUPFAM" id="SSF54616">
    <property type="entry name" value="DNA-binding domain of Mlu1-box binding protein MBP1"/>
    <property type="match status" value="1"/>
</dbReference>
<dbReference type="OMA" id="ESWYLAH"/>
<dbReference type="eggNOG" id="ENOG502S1IW">
    <property type="taxonomic scope" value="Eukaryota"/>
</dbReference>
<dbReference type="FunCoup" id="G0VHH3">
    <property type="interactions" value="1183"/>
</dbReference>